<dbReference type="InterPro" id="IPR036890">
    <property type="entry name" value="HATPase_C_sf"/>
</dbReference>
<dbReference type="EMBL" id="VFQC01000003">
    <property type="protein sequence ID" value="TQN27688.1"/>
    <property type="molecule type" value="Genomic_DNA"/>
</dbReference>
<evidence type="ECO:0000256" key="4">
    <source>
        <dbReference type="ARBA" id="ARBA00022553"/>
    </source>
</evidence>
<dbReference type="SMART" id="SM00304">
    <property type="entry name" value="HAMP"/>
    <property type="match status" value="1"/>
</dbReference>
<dbReference type="SMART" id="SM00387">
    <property type="entry name" value="HATPase_c"/>
    <property type="match status" value="1"/>
</dbReference>
<dbReference type="EC" id="2.7.13.3" evidence="3"/>
<dbReference type="OrthoDB" id="9786919at2"/>
<keyword evidence="8 11" id="KW-1133">Transmembrane helix</keyword>
<evidence type="ECO:0000256" key="9">
    <source>
        <dbReference type="ARBA" id="ARBA00023012"/>
    </source>
</evidence>
<dbReference type="InterPro" id="IPR050428">
    <property type="entry name" value="TCS_sensor_his_kinase"/>
</dbReference>
<feature type="domain" description="Histidine kinase" evidence="12">
    <location>
        <begin position="253"/>
        <end position="463"/>
    </location>
</feature>
<comment type="subcellular location">
    <subcellularLocation>
        <location evidence="2">Cell membrane</location>
    </subcellularLocation>
</comment>
<dbReference type="PROSITE" id="PS50885">
    <property type="entry name" value="HAMP"/>
    <property type="match status" value="1"/>
</dbReference>
<dbReference type="PANTHER" id="PTHR45436">
    <property type="entry name" value="SENSOR HISTIDINE KINASE YKOH"/>
    <property type="match status" value="1"/>
</dbReference>
<dbReference type="Gene3D" id="3.30.565.10">
    <property type="entry name" value="Histidine kinase-like ATPase, C-terminal domain"/>
    <property type="match status" value="1"/>
</dbReference>
<evidence type="ECO:0000256" key="10">
    <source>
        <dbReference type="ARBA" id="ARBA00023136"/>
    </source>
</evidence>
<proteinExistence type="predicted"/>
<dbReference type="InterPro" id="IPR036097">
    <property type="entry name" value="HisK_dim/P_sf"/>
</dbReference>
<dbReference type="Pfam" id="PF00672">
    <property type="entry name" value="HAMP"/>
    <property type="match status" value="1"/>
</dbReference>
<keyword evidence="10 11" id="KW-0472">Membrane</keyword>
<dbReference type="Gene3D" id="1.10.287.130">
    <property type="match status" value="1"/>
</dbReference>
<accession>A0A543N784</accession>
<feature type="domain" description="HAMP" evidence="13">
    <location>
        <begin position="184"/>
        <end position="238"/>
    </location>
</feature>
<dbReference type="InterPro" id="IPR003661">
    <property type="entry name" value="HisK_dim/P_dom"/>
</dbReference>
<dbReference type="CDD" id="cd06225">
    <property type="entry name" value="HAMP"/>
    <property type="match status" value="1"/>
</dbReference>
<feature type="transmembrane region" description="Helical" evidence="11">
    <location>
        <begin position="161"/>
        <end position="183"/>
    </location>
</feature>
<keyword evidence="15" id="KW-1185">Reference proteome</keyword>
<dbReference type="GO" id="GO:0000155">
    <property type="term" value="F:phosphorelay sensor kinase activity"/>
    <property type="evidence" value="ECO:0007669"/>
    <property type="project" value="InterPro"/>
</dbReference>
<reference evidence="14 15" key="1">
    <citation type="submission" date="2019-06" db="EMBL/GenBank/DDBJ databases">
        <title>Sequencing the genomes of 1000 actinobacteria strains.</title>
        <authorList>
            <person name="Klenk H.-P."/>
        </authorList>
    </citation>
    <scope>NUCLEOTIDE SEQUENCE [LARGE SCALE GENOMIC DNA]</scope>
    <source>
        <strain evidence="14 15">DSM 45015</strain>
    </source>
</reference>
<dbReference type="AlphaFoldDB" id="A0A543N784"/>
<dbReference type="GO" id="GO:0005886">
    <property type="term" value="C:plasma membrane"/>
    <property type="evidence" value="ECO:0007669"/>
    <property type="project" value="UniProtKB-SubCell"/>
</dbReference>
<evidence type="ECO:0000256" key="6">
    <source>
        <dbReference type="ARBA" id="ARBA00022692"/>
    </source>
</evidence>
<evidence type="ECO:0000313" key="14">
    <source>
        <dbReference type="EMBL" id="TQN27688.1"/>
    </source>
</evidence>
<evidence type="ECO:0000313" key="15">
    <source>
        <dbReference type="Proteomes" id="UP000317422"/>
    </source>
</evidence>
<evidence type="ECO:0000256" key="2">
    <source>
        <dbReference type="ARBA" id="ARBA00004236"/>
    </source>
</evidence>
<dbReference type="Pfam" id="PF00512">
    <property type="entry name" value="HisKA"/>
    <property type="match status" value="1"/>
</dbReference>
<evidence type="ECO:0000259" key="13">
    <source>
        <dbReference type="PROSITE" id="PS50885"/>
    </source>
</evidence>
<evidence type="ECO:0000256" key="7">
    <source>
        <dbReference type="ARBA" id="ARBA00022777"/>
    </source>
</evidence>
<dbReference type="PRINTS" id="PR00344">
    <property type="entry name" value="BCTRLSENSOR"/>
</dbReference>
<dbReference type="CDD" id="cd00082">
    <property type="entry name" value="HisKA"/>
    <property type="match status" value="1"/>
</dbReference>
<dbReference type="RefSeq" id="WP_141926111.1">
    <property type="nucleotide sequence ID" value="NZ_VFQC01000003.1"/>
</dbReference>
<dbReference type="CDD" id="cd00075">
    <property type="entry name" value="HATPase"/>
    <property type="match status" value="1"/>
</dbReference>
<dbReference type="Pfam" id="PF02518">
    <property type="entry name" value="HATPase_c"/>
    <property type="match status" value="1"/>
</dbReference>
<evidence type="ECO:0000256" key="11">
    <source>
        <dbReference type="SAM" id="Phobius"/>
    </source>
</evidence>
<dbReference type="PANTHER" id="PTHR45436:SF5">
    <property type="entry name" value="SENSOR HISTIDINE KINASE TRCS"/>
    <property type="match status" value="1"/>
</dbReference>
<organism evidence="14 15">
    <name type="scientific">Haloactinospora alba</name>
    <dbReference type="NCBI Taxonomy" id="405555"/>
    <lineage>
        <taxon>Bacteria</taxon>
        <taxon>Bacillati</taxon>
        <taxon>Actinomycetota</taxon>
        <taxon>Actinomycetes</taxon>
        <taxon>Streptosporangiales</taxon>
        <taxon>Nocardiopsidaceae</taxon>
        <taxon>Haloactinospora</taxon>
    </lineage>
</organism>
<dbReference type="SUPFAM" id="SSF55874">
    <property type="entry name" value="ATPase domain of HSP90 chaperone/DNA topoisomerase II/histidine kinase"/>
    <property type="match status" value="1"/>
</dbReference>
<dbReference type="Gene3D" id="6.10.340.10">
    <property type="match status" value="1"/>
</dbReference>
<evidence type="ECO:0000256" key="3">
    <source>
        <dbReference type="ARBA" id="ARBA00012438"/>
    </source>
</evidence>
<dbReference type="SMART" id="SM00388">
    <property type="entry name" value="HisKA"/>
    <property type="match status" value="1"/>
</dbReference>
<evidence type="ECO:0000256" key="5">
    <source>
        <dbReference type="ARBA" id="ARBA00022679"/>
    </source>
</evidence>
<dbReference type="Proteomes" id="UP000317422">
    <property type="component" value="Unassembled WGS sequence"/>
</dbReference>
<dbReference type="SUPFAM" id="SSF47384">
    <property type="entry name" value="Homodimeric domain of signal transducing histidine kinase"/>
    <property type="match status" value="1"/>
</dbReference>
<dbReference type="InterPro" id="IPR003660">
    <property type="entry name" value="HAMP_dom"/>
</dbReference>
<feature type="transmembrane region" description="Helical" evidence="11">
    <location>
        <begin position="12"/>
        <end position="33"/>
    </location>
</feature>
<evidence type="ECO:0000256" key="1">
    <source>
        <dbReference type="ARBA" id="ARBA00000085"/>
    </source>
</evidence>
<protein>
    <recommendedName>
        <fullName evidence="3">histidine kinase</fullName>
        <ecNumber evidence="3">2.7.13.3</ecNumber>
    </recommendedName>
</protein>
<keyword evidence="6 11" id="KW-0812">Transmembrane</keyword>
<comment type="caution">
    <text evidence="14">The sequence shown here is derived from an EMBL/GenBank/DDBJ whole genome shotgun (WGS) entry which is preliminary data.</text>
</comment>
<sequence length="472" mass="51013">MQHVRLRSRLLIGLLSVTAVGLLVTCVVGFVTLRNFITDRLDAQLSLAAERATVRLDNDTPPVGVDAPSPSPYFVAVLDPDTGDINQIYGDTEREDVVLDRIDDLSPSELERYSRTEDIFELEGVDSTVAPHRATVRQHRGEILVTGVPTSDREAYSWQLVLTQLITASLLLAGLILAGRWLIGRGLEPLSQMATTANRISTGPDLDERMPGADTHSEVGRLASAINTMLNRIEQAFTAQRESEERIRAFAADASHELRTPLTTIRGYAELYRQGALNAEGLPEAMNRIEHESERMSRLVAELLELARLDRTGALQLSDVDLSAAVRETVADARARAPEREVTLDAPEGVTCEADDARVRQILANLLANVDEHTSGDTPVAVRLRTEGDNAVLEVADEGPGMGPEDLRRAFDRFYRGNRAPGGGSGLGLSIVYAVVTAHGGDVDITSTPGEGTAVTVWLPSRSGSAGAETAQ</sequence>
<dbReference type="PROSITE" id="PS50109">
    <property type="entry name" value="HIS_KIN"/>
    <property type="match status" value="1"/>
</dbReference>
<keyword evidence="5" id="KW-0808">Transferase</keyword>
<dbReference type="SUPFAM" id="SSF158472">
    <property type="entry name" value="HAMP domain-like"/>
    <property type="match status" value="1"/>
</dbReference>
<dbReference type="InterPro" id="IPR004358">
    <property type="entry name" value="Sig_transdc_His_kin-like_C"/>
</dbReference>
<dbReference type="InterPro" id="IPR003594">
    <property type="entry name" value="HATPase_dom"/>
</dbReference>
<comment type="catalytic activity">
    <reaction evidence="1">
        <text>ATP + protein L-histidine = ADP + protein N-phospho-L-histidine.</text>
        <dbReference type="EC" id="2.7.13.3"/>
    </reaction>
</comment>
<keyword evidence="7 14" id="KW-0418">Kinase</keyword>
<dbReference type="FunFam" id="1.10.287.130:FF:000001">
    <property type="entry name" value="Two-component sensor histidine kinase"/>
    <property type="match status" value="1"/>
</dbReference>
<gene>
    <name evidence="14" type="ORF">FHX37_4414</name>
</gene>
<dbReference type="InterPro" id="IPR005467">
    <property type="entry name" value="His_kinase_dom"/>
</dbReference>
<evidence type="ECO:0000259" key="12">
    <source>
        <dbReference type="PROSITE" id="PS50109"/>
    </source>
</evidence>
<evidence type="ECO:0000256" key="8">
    <source>
        <dbReference type="ARBA" id="ARBA00022989"/>
    </source>
</evidence>
<keyword evidence="9" id="KW-0902">Two-component regulatory system</keyword>
<name>A0A543N784_9ACTN</name>
<keyword evidence="4" id="KW-0597">Phosphoprotein</keyword>